<proteinExistence type="predicted"/>
<keyword evidence="1" id="KW-0472">Membrane</keyword>
<dbReference type="Proteomes" id="UP000053558">
    <property type="component" value="Unassembled WGS sequence"/>
</dbReference>
<sequence>MDVGRQVPEKGIKPNTGIDASPLVDVLPTRIASSHNRIQNNPKMISKRREEAAKFISTIWSCPEITDAAKSVISCSLTFTFRYVPPMSPDTVEQELRERLVLYYTVVSATVLVIYDYALNFTLEVETIWLRYFGLAIAVQEFHSTTIQSNIQLVLKFARRGMLAMRVFVLFEKSRKVLLVLIAFFIITQGVNVAIICMNIAIQLRLSVEQSIEGFHWCTYGVSPTEEWSYPVDDLALIVYETVVCGFAIRYVIRHLPTAFWTDPKRSVNVLINVILRDNLVYFFLCSGQEYQRARALGSAVYNGVNNVLQNVMLCMIGPWMVINLRTSYDRRADEASESAHQISSIQFARESVSQADVEDILP</sequence>
<gene>
    <name evidence="3" type="ORF">CONPUDRAFT_74394</name>
</gene>
<dbReference type="InterPro" id="IPR045340">
    <property type="entry name" value="DUF6533"/>
</dbReference>
<dbReference type="OrthoDB" id="2745134at2759"/>
<evidence type="ECO:0000259" key="2">
    <source>
        <dbReference type="Pfam" id="PF20151"/>
    </source>
</evidence>
<dbReference type="Pfam" id="PF20151">
    <property type="entry name" value="DUF6533"/>
    <property type="match status" value="1"/>
</dbReference>
<evidence type="ECO:0000313" key="4">
    <source>
        <dbReference type="Proteomes" id="UP000053558"/>
    </source>
</evidence>
<dbReference type="GeneID" id="19209231"/>
<evidence type="ECO:0000313" key="3">
    <source>
        <dbReference type="EMBL" id="EIW78791.1"/>
    </source>
</evidence>
<name>A0A5M3MJL6_CONPW</name>
<dbReference type="RefSeq" id="XP_007770498.1">
    <property type="nucleotide sequence ID" value="XM_007772308.1"/>
</dbReference>
<protein>
    <recommendedName>
        <fullName evidence="2">DUF6533 domain-containing protein</fullName>
    </recommendedName>
</protein>
<organism evidence="3 4">
    <name type="scientific">Coniophora puteana (strain RWD-64-598)</name>
    <name type="common">Brown rot fungus</name>
    <dbReference type="NCBI Taxonomy" id="741705"/>
    <lineage>
        <taxon>Eukaryota</taxon>
        <taxon>Fungi</taxon>
        <taxon>Dikarya</taxon>
        <taxon>Basidiomycota</taxon>
        <taxon>Agaricomycotina</taxon>
        <taxon>Agaricomycetes</taxon>
        <taxon>Agaricomycetidae</taxon>
        <taxon>Boletales</taxon>
        <taxon>Coniophorineae</taxon>
        <taxon>Coniophoraceae</taxon>
        <taxon>Coniophora</taxon>
    </lineage>
</organism>
<keyword evidence="4" id="KW-1185">Reference proteome</keyword>
<comment type="caution">
    <text evidence="3">The sequence shown here is derived from an EMBL/GenBank/DDBJ whole genome shotgun (WGS) entry which is preliminary data.</text>
</comment>
<reference evidence="4" key="1">
    <citation type="journal article" date="2012" name="Science">
        <title>The Paleozoic origin of enzymatic lignin decomposition reconstructed from 31 fungal genomes.</title>
        <authorList>
            <person name="Floudas D."/>
            <person name="Binder M."/>
            <person name="Riley R."/>
            <person name="Barry K."/>
            <person name="Blanchette R.A."/>
            <person name="Henrissat B."/>
            <person name="Martinez A.T."/>
            <person name="Otillar R."/>
            <person name="Spatafora J.W."/>
            <person name="Yadav J.S."/>
            <person name="Aerts A."/>
            <person name="Benoit I."/>
            <person name="Boyd A."/>
            <person name="Carlson A."/>
            <person name="Copeland A."/>
            <person name="Coutinho P.M."/>
            <person name="de Vries R.P."/>
            <person name="Ferreira P."/>
            <person name="Findley K."/>
            <person name="Foster B."/>
            <person name="Gaskell J."/>
            <person name="Glotzer D."/>
            <person name="Gorecki P."/>
            <person name="Heitman J."/>
            <person name="Hesse C."/>
            <person name="Hori C."/>
            <person name="Igarashi K."/>
            <person name="Jurgens J.A."/>
            <person name="Kallen N."/>
            <person name="Kersten P."/>
            <person name="Kohler A."/>
            <person name="Kuees U."/>
            <person name="Kumar T.K.A."/>
            <person name="Kuo A."/>
            <person name="LaButti K."/>
            <person name="Larrondo L.F."/>
            <person name="Lindquist E."/>
            <person name="Ling A."/>
            <person name="Lombard V."/>
            <person name="Lucas S."/>
            <person name="Lundell T."/>
            <person name="Martin R."/>
            <person name="McLaughlin D.J."/>
            <person name="Morgenstern I."/>
            <person name="Morin E."/>
            <person name="Murat C."/>
            <person name="Nagy L.G."/>
            <person name="Nolan M."/>
            <person name="Ohm R.A."/>
            <person name="Patyshakuliyeva A."/>
            <person name="Rokas A."/>
            <person name="Ruiz-Duenas F.J."/>
            <person name="Sabat G."/>
            <person name="Salamov A."/>
            <person name="Samejima M."/>
            <person name="Schmutz J."/>
            <person name="Slot J.C."/>
            <person name="St John F."/>
            <person name="Stenlid J."/>
            <person name="Sun H."/>
            <person name="Sun S."/>
            <person name="Syed K."/>
            <person name="Tsang A."/>
            <person name="Wiebenga A."/>
            <person name="Young D."/>
            <person name="Pisabarro A."/>
            <person name="Eastwood D.C."/>
            <person name="Martin F."/>
            <person name="Cullen D."/>
            <person name="Grigoriev I.V."/>
            <person name="Hibbett D.S."/>
        </authorList>
    </citation>
    <scope>NUCLEOTIDE SEQUENCE [LARGE SCALE GENOMIC DNA]</scope>
    <source>
        <strain evidence="4">RWD-64-598 SS2</strain>
    </source>
</reference>
<dbReference type="EMBL" id="JH711581">
    <property type="protein sequence ID" value="EIW78791.1"/>
    <property type="molecule type" value="Genomic_DNA"/>
</dbReference>
<dbReference type="KEGG" id="cput:CONPUDRAFT_74394"/>
<evidence type="ECO:0000256" key="1">
    <source>
        <dbReference type="SAM" id="Phobius"/>
    </source>
</evidence>
<feature type="transmembrane region" description="Helical" evidence="1">
    <location>
        <begin position="100"/>
        <end position="118"/>
    </location>
</feature>
<keyword evidence="1" id="KW-1133">Transmembrane helix</keyword>
<feature type="domain" description="DUF6533" evidence="2">
    <location>
        <begin position="104"/>
        <end position="133"/>
    </location>
</feature>
<keyword evidence="1" id="KW-0812">Transmembrane</keyword>
<dbReference type="AlphaFoldDB" id="A0A5M3MJL6"/>
<feature type="transmembrane region" description="Helical" evidence="1">
    <location>
        <begin position="176"/>
        <end position="202"/>
    </location>
</feature>
<accession>A0A5M3MJL6</accession>